<dbReference type="Proteomes" id="UP001240483">
    <property type="component" value="Unassembled WGS sequence"/>
</dbReference>
<dbReference type="EMBL" id="JASODW010000001">
    <property type="protein sequence ID" value="MDK6274301.1"/>
    <property type="molecule type" value="Genomic_DNA"/>
</dbReference>
<dbReference type="Gene3D" id="3.40.50.150">
    <property type="entry name" value="Vaccinia Virus protein VP39"/>
    <property type="match status" value="1"/>
</dbReference>
<proteinExistence type="predicted"/>
<dbReference type="AlphaFoldDB" id="A0AAP4FD15"/>
<name>A0AAP4FD15_9MICC</name>
<evidence type="ECO:0008006" key="3">
    <source>
        <dbReference type="Google" id="ProtNLM"/>
    </source>
</evidence>
<accession>A0AAP4FD15</accession>
<comment type="caution">
    <text evidence="1">The sequence shown here is derived from an EMBL/GenBank/DDBJ whole genome shotgun (WGS) entry which is preliminary data.</text>
</comment>
<evidence type="ECO:0000313" key="2">
    <source>
        <dbReference type="Proteomes" id="UP001240483"/>
    </source>
</evidence>
<gene>
    <name evidence="1" type="ORF">QP116_00795</name>
</gene>
<evidence type="ECO:0000313" key="1">
    <source>
        <dbReference type="EMBL" id="MDK6274301.1"/>
    </source>
</evidence>
<sequence length="305" mass="32235">MNGTDMNMDGPLDSSRPSGSEFVASEVLGSGAVAAWWRSPWIPGGLTLDIDGAEQSTIFPEDQSRLLYDYLQWMNAALQLWTVPRIEPGSATFIHLGGGGLSLPRALAVADPAGTHIVVDLDPDLIDVVLARVPFPSEKAPVVIAGDVRDALPRAVKAAGGLADALVLDIAIEPDSPDRLFDPEFMTEMFDAVRPGGLVLINIGDDPGLDATRRMAGSLEQAGGSYFVAADSSMFTLAMPGNVVLGARKDAGAQRNAGAFDADELAALHAAGPRPGTVMSPAEFSELFVRHDRAGTSNNRRWEDT</sequence>
<protein>
    <recommendedName>
        <fullName evidence="3">Spermidine synthase</fullName>
    </recommendedName>
</protein>
<dbReference type="SUPFAM" id="SSF53335">
    <property type="entry name" value="S-adenosyl-L-methionine-dependent methyltransferases"/>
    <property type="match status" value="1"/>
</dbReference>
<reference evidence="1" key="1">
    <citation type="submission" date="2023-05" db="EMBL/GenBank/DDBJ databases">
        <title>Cataloging the Phylogenetic Diversity of Human Bladder Bacteria.</title>
        <authorList>
            <person name="Du J."/>
        </authorList>
    </citation>
    <scope>NUCLEOTIDE SEQUENCE</scope>
    <source>
        <strain evidence="1">UMB9978</strain>
    </source>
</reference>
<dbReference type="InterPro" id="IPR029063">
    <property type="entry name" value="SAM-dependent_MTases_sf"/>
</dbReference>
<organism evidence="1 2">
    <name type="scientific">Pseudoglutamicibacter cumminsii</name>
    <dbReference type="NCBI Taxonomy" id="156979"/>
    <lineage>
        <taxon>Bacteria</taxon>
        <taxon>Bacillati</taxon>
        <taxon>Actinomycetota</taxon>
        <taxon>Actinomycetes</taxon>
        <taxon>Micrococcales</taxon>
        <taxon>Micrococcaceae</taxon>
        <taxon>Pseudoglutamicibacter</taxon>
    </lineage>
</organism>